<evidence type="ECO:0000256" key="1">
    <source>
        <dbReference type="ARBA" id="ARBA00010617"/>
    </source>
</evidence>
<dbReference type="PANTHER" id="PTHR46696">
    <property type="entry name" value="P450, PUTATIVE (EUROFUNG)-RELATED"/>
    <property type="match status" value="1"/>
</dbReference>
<evidence type="ECO:0000256" key="2">
    <source>
        <dbReference type="RuleBase" id="RU000461"/>
    </source>
</evidence>
<reference evidence="3 4" key="1">
    <citation type="journal article" date="2019" name="Int. J. Syst. Evol. Microbiol.">
        <title>The Global Catalogue of Microorganisms (GCM) 10K type strain sequencing project: providing services to taxonomists for standard genome sequencing and annotation.</title>
        <authorList>
            <consortium name="The Broad Institute Genomics Platform"/>
            <consortium name="The Broad Institute Genome Sequencing Center for Infectious Disease"/>
            <person name="Wu L."/>
            <person name="Ma J."/>
        </authorList>
    </citation>
    <scope>NUCLEOTIDE SEQUENCE [LARGE SCALE GENOMIC DNA]</scope>
    <source>
        <strain evidence="3 4">JCM 15575</strain>
    </source>
</reference>
<dbReference type="InterPro" id="IPR017972">
    <property type="entry name" value="Cyt_P450_CS"/>
</dbReference>
<dbReference type="Proteomes" id="UP001500596">
    <property type="component" value="Unassembled WGS sequence"/>
</dbReference>
<keyword evidence="2" id="KW-0560">Oxidoreductase</keyword>
<name>A0ABN2FYH0_9MICO</name>
<dbReference type="InterPro" id="IPR001128">
    <property type="entry name" value="Cyt_P450"/>
</dbReference>
<keyword evidence="2" id="KW-0349">Heme</keyword>
<organism evidence="3 4">
    <name type="scientific">Microbacterium lacus</name>
    <dbReference type="NCBI Taxonomy" id="415217"/>
    <lineage>
        <taxon>Bacteria</taxon>
        <taxon>Bacillati</taxon>
        <taxon>Actinomycetota</taxon>
        <taxon>Actinomycetes</taxon>
        <taxon>Micrococcales</taxon>
        <taxon>Microbacteriaceae</taxon>
        <taxon>Microbacterium</taxon>
    </lineage>
</organism>
<evidence type="ECO:0000313" key="3">
    <source>
        <dbReference type="EMBL" id="GAA1661512.1"/>
    </source>
</evidence>
<dbReference type="Gene3D" id="1.10.630.10">
    <property type="entry name" value="Cytochrome P450"/>
    <property type="match status" value="1"/>
</dbReference>
<dbReference type="GO" id="GO:0004497">
    <property type="term" value="F:monooxygenase activity"/>
    <property type="evidence" value="ECO:0007669"/>
    <property type="project" value="UniProtKB-KW"/>
</dbReference>
<gene>
    <name evidence="3" type="primary">yjiB</name>
    <name evidence="3" type="ORF">GCM10009807_01480</name>
</gene>
<dbReference type="PRINTS" id="PR00359">
    <property type="entry name" value="BP450"/>
</dbReference>
<keyword evidence="2" id="KW-0408">Iron</keyword>
<comment type="caution">
    <text evidence="3">The sequence shown here is derived from an EMBL/GenBank/DDBJ whole genome shotgun (WGS) entry which is preliminary data.</text>
</comment>
<accession>A0ABN2FYH0</accession>
<dbReference type="SUPFAM" id="SSF48264">
    <property type="entry name" value="Cytochrome P450"/>
    <property type="match status" value="1"/>
</dbReference>
<keyword evidence="2" id="KW-0479">Metal-binding</keyword>
<dbReference type="PANTHER" id="PTHR46696:SF3">
    <property type="entry name" value="PULCHERRIMINIC ACID SYNTHASE"/>
    <property type="match status" value="1"/>
</dbReference>
<dbReference type="InterPro" id="IPR036396">
    <property type="entry name" value="Cyt_P450_sf"/>
</dbReference>
<protein>
    <submittedName>
        <fullName evidence="3">Monooxygenase YjiB</fullName>
    </submittedName>
</protein>
<sequence>MNARPRIDPAIDSLLVDEQIMHDPYPIYRSLRSEHPVAWSDSWNAWVISRHADVAKSLRDGENLSNEDRQGLLFDGLTADERAALEPLRHYFAQKDVIGSDAPDHTRMRRLVQSAFTPQIITGLTPRIEALVGELLADVADLERFDLVDSVTHPLPVVLIAEVLGVPSEDRDLFKRWSADILAFQGTGTTTFAAASTSQNALLEMFAYMSEIIDARRLSPRDDLITALAQAEDEGGRLTRDELLSTCNTILTAGHETTTNFLGSMVFHLLDDPERWRSARGNPALRALAAEETLRFDAPKQRNFRRVKRDHVFEGVEFAENEMVFQLIGSANRDPAKFENPDVFEIERDPKGHVTFGNGIHFCLGAPLAKLEGRIMLEALFDAFPSPEIDPPSIEWQERVQFRGPARLELSVR</sequence>
<dbReference type="Pfam" id="PF00067">
    <property type="entry name" value="p450"/>
    <property type="match status" value="2"/>
</dbReference>
<dbReference type="EMBL" id="BAAAPK010000001">
    <property type="protein sequence ID" value="GAA1661512.1"/>
    <property type="molecule type" value="Genomic_DNA"/>
</dbReference>
<dbReference type="PROSITE" id="PS00086">
    <property type="entry name" value="CYTOCHROME_P450"/>
    <property type="match status" value="1"/>
</dbReference>
<dbReference type="CDD" id="cd20625">
    <property type="entry name" value="CYP164-like"/>
    <property type="match status" value="1"/>
</dbReference>
<evidence type="ECO:0000313" key="4">
    <source>
        <dbReference type="Proteomes" id="UP001500596"/>
    </source>
</evidence>
<keyword evidence="4" id="KW-1185">Reference proteome</keyword>
<comment type="similarity">
    <text evidence="1 2">Belongs to the cytochrome P450 family.</text>
</comment>
<dbReference type="InterPro" id="IPR002397">
    <property type="entry name" value="Cyt_P450_B"/>
</dbReference>
<proteinExistence type="inferred from homology"/>
<keyword evidence="2 3" id="KW-0503">Monooxygenase</keyword>